<accession>K2G2X2</accession>
<evidence type="ECO:0008006" key="3">
    <source>
        <dbReference type="Google" id="ProtNLM"/>
    </source>
</evidence>
<feature type="chain" id="PRO_5017175956" description="Serine aminopeptidase S33 domain-containing protein" evidence="1">
    <location>
        <begin position="22"/>
        <end position="541"/>
    </location>
</feature>
<dbReference type="PANTHER" id="PTHR43265:SF1">
    <property type="entry name" value="ESTERASE ESTD"/>
    <property type="match status" value="1"/>
</dbReference>
<reference evidence="2" key="1">
    <citation type="journal article" date="2012" name="Science">
        <title>Fermentation, hydrogen, and sulfur metabolism in multiple uncultivated bacterial phyla.</title>
        <authorList>
            <person name="Wrighton K.C."/>
            <person name="Thomas B.C."/>
            <person name="Sharon I."/>
            <person name="Miller C.S."/>
            <person name="Castelle C.J."/>
            <person name="VerBerkmoes N.C."/>
            <person name="Wilkins M.J."/>
            <person name="Hettich R.L."/>
            <person name="Lipton M.S."/>
            <person name="Williams K.H."/>
            <person name="Long P.E."/>
            <person name="Banfield J.F."/>
        </authorList>
    </citation>
    <scope>NUCLEOTIDE SEQUENCE [LARGE SCALE GENOMIC DNA]</scope>
</reference>
<sequence>MKKYAISMFSCLLLSAWTVSAIDCRDHIPVFWSNSFEYDNLCSLRNSKQESVSYIKAWWPDLSNKMKNDIANAVSGFSSKKSINEIFSVYIRLFTISEKLHLKDSPATKKEVAIIYLTEELASKIDKHISENAPRIVGSQIKQILKEKSLSWDIKIKSIEMLSRETHTSISRMLYRVRVNYENNALMHSDILNIYFNWSIWVYFRPQEWDYPVSYIEKNVMFNSSWATLAWTLSYPKWNGKFPTVLLIAWSWPNNRDVYGSRHRMFSVISDVLVKNGYAVLRYDKRWVEWSSWKAYPESTTQDYYDDANAWFEFLKNQSMVDSQRIWAIWHSEWWIIASMLASKNPDIRFLILLATPWQSIKEILYNQKLTEANDANWQLLKSNYKSILDKIYPILSSDGTRDQALEKLVKIENSMSLDERIFFWIIKKKLPFWSYEDMASPWFRHFLTLDINDYLPKIRCPILAIAWDKDANVLAEENIEKIRYAVGKWWNTALTTAILPNTWHMFERTVSFGNAEYNDASVTFSPEWLKNITDWLKSIE</sequence>
<protein>
    <recommendedName>
        <fullName evidence="3">Serine aminopeptidase S33 domain-containing protein</fullName>
    </recommendedName>
</protein>
<dbReference type="AlphaFoldDB" id="K2G2X2"/>
<organism evidence="2">
    <name type="scientific">uncultured bacterium</name>
    <name type="common">gcode 4</name>
    <dbReference type="NCBI Taxonomy" id="1234023"/>
    <lineage>
        <taxon>Bacteria</taxon>
        <taxon>environmental samples</taxon>
    </lineage>
</organism>
<dbReference type="GO" id="GO:0052689">
    <property type="term" value="F:carboxylic ester hydrolase activity"/>
    <property type="evidence" value="ECO:0007669"/>
    <property type="project" value="TreeGrafter"/>
</dbReference>
<proteinExistence type="predicted"/>
<keyword evidence="1" id="KW-0732">Signal</keyword>
<name>K2G2X2_9BACT</name>
<dbReference type="InterPro" id="IPR053145">
    <property type="entry name" value="AB_hydrolase_Est10"/>
</dbReference>
<dbReference type="EMBL" id="AMFJ01000150">
    <property type="protein sequence ID" value="EKE29553.1"/>
    <property type="molecule type" value="Genomic_DNA"/>
</dbReference>
<dbReference type="PANTHER" id="PTHR43265">
    <property type="entry name" value="ESTERASE ESTD"/>
    <property type="match status" value="1"/>
</dbReference>
<dbReference type="InterPro" id="IPR029058">
    <property type="entry name" value="AB_hydrolase_fold"/>
</dbReference>
<feature type="signal peptide" evidence="1">
    <location>
        <begin position="1"/>
        <end position="21"/>
    </location>
</feature>
<evidence type="ECO:0000313" key="2">
    <source>
        <dbReference type="EMBL" id="EKE29553.1"/>
    </source>
</evidence>
<comment type="caution">
    <text evidence="2">The sequence shown here is derived from an EMBL/GenBank/DDBJ whole genome shotgun (WGS) entry which is preliminary data.</text>
</comment>
<dbReference type="SUPFAM" id="SSF53474">
    <property type="entry name" value="alpha/beta-Hydrolases"/>
    <property type="match status" value="1"/>
</dbReference>
<evidence type="ECO:0000256" key="1">
    <source>
        <dbReference type="SAM" id="SignalP"/>
    </source>
</evidence>
<dbReference type="Gene3D" id="3.40.50.1820">
    <property type="entry name" value="alpha/beta hydrolase"/>
    <property type="match status" value="1"/>
</dbReference>
<gene>
    <name evidence="2" type="ORF">ACD_2C00150G0002</name>
</gene>